<name>A0A7C8DDK4_9ARCH</name>
<reference evidence="3" key="1">
    <citation type="journal article" date="2019" name="bioRxiv">
        <title>Genome diversification in globally distributed novel marine Proteobacteria is linked to environmental adaptation.</title>
        <authorList>
            <person name="Zhou Z."/>
            <person name="Tran P.Q."/>
            <person name="Kieft K."/>
            <person name="Anantharaman K."/>
        </authorList>
    </citation>
    <scope>NUCLEOTIDE SEQUENCE [LARGE SCALE GENOMIC DNA]</scope>
</reference>
<keyword evidence="1" id="KW-1133">Transmembrane helix</keyword>
<proteinExistence type="predicted"/>
<keyword evidence="1" id="KW-0472">Membrane</keyword>
<accession>A0A7C8DDK4</accession>
<comment type="caution">
    <text evidence="2">The sequence shown here is derived from an EMBL/GenBank/DDBJ whole genome shotgun (WGS) entry which is preliminary data.</text>
</comment>
<dbReference type="EMBL" id="DUAV01000031">
    <property type="protein sequence ID" value="HIG63843.1"/>
    <property type="molecule type" value="Genomic_DNA"/>
</dbReference>
<evidence type="ECO:0000256" key="1">
    <source>
        <dbReference type="SAM" id="Phobius"/>
    </source>
</evidence>
<dbReference type="AlphaFoldDB" id="A0A7C8DDK4"/>
<protein>
    <submittedName>
        <fullName evidence="2">Uncharacterized protein</fullName>
    </submittedName>
</protein>
<evidence type="ECO:0000313" key="2">
    <source>
        <dbReference type="EMBL" id="HIG63843.1"/>
    </source>
</evidence>
<sequence>MRILYGTLVLLLVATAAHGEATYRVDGLPLDYALGEVYEVTLTVSDPSAVSGVTITTTNGSLSAINEFGEGEAHDLQFGASDDSWSFFWQAPADAHELGEGEAEFSVTFAGEDDSTWASYETVVRPPPIHAEDEEATPEWALQLAWGGVALTGILALAATFILRRD</sequence>
<feature type="transmembrane region" description="Helical" evidence="1">
    <location>
        <begin position="144"/>
        <end position="163"/>
    </location>
</feature>
<organism evidence="2 3">
    <name type="scientific">Marine Group III euryarchaeote</name>
    <dbReference type="NCBI Taxonomy" id="2173149"/>
    <lineage>
        <taxon>Archaea</taxon>
        <taxon>Methanobacteriati</taxon>
        <taxon>Thermoplasmatota</taxon>
        <taxon>Thermoplasmata</taxon>
        <taxon>Candidatus Thermoprofundales</taxon>
    </lineage>
</organism>
<evidence type="ECO:0000313" key="3">
    <source>
        <dbReference type="Proteomes" id="UP000589516"/>
    </source>
</evidence>
<gene>
    <name evidence="2" type="ORF">EYQ16_04945</name>
</gene>
<dbReference type="Proteomes" id="UP000589516">
    <property type="component" value="Unassembled WGS sequence"/>
</dbReference>
<keyword evidence="1" id="KW-0812">Transmembrane</keyword>